<dbReference type="Pfam" id="PF00069">
    <property type="entry name" value="Pkinase"/>
    <property type="match status" value="1"/>
</dbReference>
<evidence type="ECO:0000256" key="2">
    <source>
        <dbReference type="ARBA" id="ARBA00012513"/>
    </source>
</evidence>
<dbReference type="PROSITE" id="PS50011">
    <property type="entry name" value="PROTEIN_KINASE_DOM"/>
    <property type="match status" value="1"/>
</dbReference>
<gene>
    <name evidence="10" type="ORF">VTJ49DRAFT_1315</name>
</gene>
<dbReference type="PROSITE" id="PS00028">
    <property type="entry name" value="ZINC_FINGER_C2H2_1"/>
    <property type="match status" value="1"/>
</dbReference>
<feature type="compositionally biased region" description="Basic and acidic residues" evidence="8">
    <location>
        <begin position="1163"/>
        <end position="1175"/>
    </location>
</feature>
<accession>A0ABR3VDM1</accession>
<keyword evidence="3" id="KW-0723">Serine/threonine-protein kinase</keyword>
<dbReference type="EC" id="2.7.11.1" evidence="2"/>
<evidence type="ECO:0000256" key="7">
    <source>
        <dbReference type="ARBA" id="ARBA00022840"/>
    </source>
</evidence>
<reference evidence="10 11" key="1">
    <citation type="journal article" date="2024" name="Commun. Biol.">
        <title>Comparative genomic analysis of thermophilic fungi reveals convergent evolutionary adaptations and gene losses.</title>
        <authorList>
            <person name="Steindorff A.S."/>
            <person name="Aguilar-Pontes M.V."/>
            <person name="Robinson A.J."/>
            <person name="Andreopoulos B."/>
            <person name="LaButti K."/>
            <person name="Kuo A."/>
            <person name="Mondo S."/>
            <person name="Riley R."/>
            <person name="Otillar R."/>
            <person name="Haridas S."/>
            <person name="Lipzen A."/>
            <person name="Grimwood J."/>
            <person name="Schmutz J."/>
            <person name="Clum A."/>
            <person name="Reid I.D."/>
            <person name="Moisan M.C."/>
            <person name="Butler G."/>
            <person name="Nguyen T.T.M."/>
            <person name="Dewar K."/>
            <person name="Conant G."/>
            <person name="Drula E."/>
            <person name="Henrissat B."/>
            <person name="Hansel C."/>
            <person name="Singer S."/>
            <person name="Hutchinson M.I."/>
            <person name="de Vries R.P."/>
            <person name="Natvig D.O."/>
            <person name="Powell A.J."/>
            <person name="Tsang A."/>
            <person name="Grigoriev I.V."/>
        </authorList>
    </citation>
    <scope>NUCLEOTIDE SEQUENCE [LARGE SCALE GENOMIC DNA]</scope>
    <source>
        <strain evidence="10 11">CBS 620.91</strain>
    </source>
</reference>
<keyword evidence="6" id="KW-0418">Kinase</keyword>
<feature type="region of interest" description="Disordered" evidence="8">
    <location>
        <begin position="1123"/>
        <end position="1175"/>
    </location>
</feature>
<dbReference type="CDD" id="cd05574">
    <property type="entry name" value="STKc_phototropin_like"/>
    <property type="match status" value="1"/>
</dbReference>
<dbReference type="InterPro" id="IPR011009">
    <property type="entry name" value="Kinase-like_dom_sf"/>
</dbReference>
<feature type="region of interest" description="Disordered" evidence="8">
    <location>
        <begin position="563"/>
        <end position="603"/>
    </location>
</feature>
<comment type="caution">
    <text evidence="10">The sequence shown here is derived from an EMBL/GenBank/DDBJ whole genome shotgun (WGS) entry which is preliminary data.</text>
</comment>
<evidence type="ECO:0000256" key="5">
    <source>
        <dbReference type="ARBA" id="ARBA00022741"/>
    </source>
</evidence>
<feature type="compositionally biased region" description="Basic and acidic residues" evidence="8">
    <location>
        <begin position="42"/>
        <end position="55"/>
    </location>
</feature>
<feature type="domain" description="Protein kinase" evidence="9">
    <location>
        <begin position="798"/>
        <end position="1088"/>
    </location>
</feature>
<name>A0ABR3VDM1_HUMIN</name>
<organism evidence="10 11">
    <name type="scientific">Humicola insolens</name>
    <name type="common">Soft-rot fungus</name>
    <dbReference type="NCBI Taxonomy" id="85995"/>
    <lineage>
        <taxon>Eukaryota</taxon>
        <taxon>Fungi</taxon>
        <taxon>Dikarya</taxon>
        <taxon>Ascomycota</taxon>
        <taxon>Pezizomycotina</taxon>
        <taxon>Sordariomycetes</taxon>
        <taxon>Sordariomycetidae</taxon>
        <taxon>Sordariales</taxon>
        <taxon>Chaetomiaceae</taxon>
        <taxon>Mycothermus</taxon>
    </lineage>
</organism>
<dbReference type="PROSITE" id="PS00108">
    <property type="entry name" value="PROTEIN_KINASE_ST"/>
    <property type="match status" value="1"/>
</dbReference>
<protein>
    <recommendedName>
        <fullName evidence="2">non-specific serine/threonine protein kinase</fullName>
        <ecNumber evidence="2">2.7.11.1</ecNumber>
    </recommendedName>
</protein>
<keyword evidence="7" id="KW-0067">ATP-binding</keyword>
<evidence type="ECO:0000259" key="9">
    <source>
        <dbReference type="PROSITE" id="PS50011"/>
    </source>
</evidence>
<evidence type="ECO:0000256" key="3">
    <source>
        <dbReference type="ARBA" id="ARBA00022527"/>
    </source>
</evidence>
<sequence>MPYDPDWDLEGEAGNELGNYDSVPDSHGWTPENDAEEGSDGGLEKNPEQRVKSDLEQQYLEDGMDLDEAEPGPLPSLEKAPDATTTSRLPFPGAESLAKQPLVEVVLHSSPRKQAYVVPADESAGEREDETEIVKSDILVPRHRGRPPTRTPGQMPVTTPTGPIPLVAPASAPAPTRLPAGPAPPPATVTPQPKRRGRPVGWRLGQGSYAAMRAGITPPAVSTTPRPKSKKQTGEPKPRGRPGRKPAPTARQIYLKLNPHFISFRCEWEGCPAELQNFETLRKHILIVHGKRRTSAAPEPEPSSVSTTITCRWTACTAEPFPSLEAFAAHAEVAHLLPFLWHVGDGPRNTTPSEKALPMTSTGISKWRIIPTTTTTTTSAEESIPNGTATNGNHNDDTDPPLPHYLFNSHGEQVTPSIRDQQTETEEDRRRRAQRVHWVLVLQNRHAPAEPEHIPREQQAIAEAAHERQARRRMFEEYAERLMRGGEEVEGWMGDHRLLQPFARESAPWSAPHEHHEADNAAAAAAAADHRCHDHTTTITARMPSTKTANGDIHFHQKVKGWFTRNSNNRDRDRAADTQASQNSTGHGHSTPRSDTKHTFRQTKFWTVGRLRSATTASEGNPLDAEALSPTAHANPYFAHQGQPGLRHRNDGSVPPSPPDTPSIHIDAVPDDPADKATAARKEELARKLRRVASAPNAQGLFSKGAKAAAAAAAAGDASANQSGTVDAPKKEPKDGDDDEKLGFANSPSTASEGGAASDPDGLGALPPPPSQSALAFRRTYSSNSIKVRDVEVGPQSFDKIKLIGKGDVGKVYLVREKKSGRLYAMKVLSKKEMIKRNKIKRALAEQEILATSNHPFIVTLYHSFQSEDYLYLCMEYCSGGEFFRALQTRPGKCIPEEDARFYAAEVTAALEYLHLMGFIYRDLKPENILLHQSGHIMLSDFDLSKQSGPGGKPTMIIGKNGASPNSLPTIDTRSCIADFRTNSFVGTEEYIAPEVIKGSGHTSAVDWWTLGILIYEMLYGTTPFKGKNRNATFANILREDIPFPDHAGAPQISNLCKSLIRKLLIKDENRRLGARAGASDIKSHPFFRTTQWALIRHMKPPIIPHQGKGIDTINFRNVKESESVDISGSRPWKKGGSGLESGQATPGAETPDPFEEFNSVTLHHDGDDWSGSER</sequence>
<evidence type="ECO:0000313" key="11">
    <source>
        <dbReference type="Proteomes" id="UP001583172"/>
    </source>
</evidence>
<evidence type="ECO:0000256" key="8">
    <source>
        <dbReference type="SAM" id="MobiDB-lite"/>
    </source>
</evidence>
<keyword evidence="11" id="KW-1185">Reference proteome</keyword>
<feature type="region of interest" description="Disordered" evidence="8">
    <location>
        <begin position="375"/>
        <end position="431"/>
    </location>
</feature>
<evidence type="ECO:0000256" key="6">
    <source>
        <dbReference type="ARBA" id="ARBA00022777"/>
    </source>
</evidence>
<dbReference type="InterPro" id="IPR008271">
    <property type="entry name" value="Ser/Thr_kinase_AS"/>
</dbReference>
<dbReference type="SMART" id="SM00355">
    <property type="entry name" value="ZnF_C2H2"/>
    <property type="match status" value="2"/>
</dbReference>
<keyword evidence="5" id="KW-0547">Nucleotide-binding</keyword>
<evidence type="ECO:0000256" key="1">
    <source>
        <dbReference type="ARBA" id="ARBA00009903"/>
    </source>
</evidence>
<dbReference type="SMART" id="SM00220">
    <property type="entry name" value="S_TKc"/>
    <property type="match status" value="1"/>
</dbReference>
<keyword evidence="4" id="KW-0808">Transferase</keyword>
<dbReference type="PANTHER" id="PTHR45637">
    <property type="entry name" value="FLIPPASE KINASE 1-RELATED"/>
    <property type="match status" value="1"/>
</dbReference>
<feature type="region of interest" description="Disordered" evidence="8">
    <location>
        <begin position="716"/>
        <end position="774"/>
    </location>
</feature>
<dbReference type="InterPro" id="IPR000719">
    <property type="entry name" value="Prot_kinase_dom"/>
</dbReference>
<feature type="region of interest" description="Disordered" evidence="8">
    <location>
        <begin position="117"/>
        <end position="250"/>
    </location>
</feature>
<evidence type="ECO:0000256" key="4">
    <source>
        <dbReference type="ARBA" id="ARBA00022679"/>
    </source>
</evidence>
<dbReference type="EMBL" id="JAZGSY010000148">
    <property type="protein sequence ID" value="KAL1839612.1"/>
    <property type="molecule type" value="Genomic_DNA"/>
</dbReference>
<proteinExistence type="inferred from homology"/>
<dbReference type="Gene3D" id="1.10.510.10">
    <property type="entry name" value="Transferase(Phosphotransferase) domain 1"/>
    <property type="match status" value="1"/>
</dbReference>
<evidence type="ECO:0000313" key="10">
    <source>
        <dbReference type="EMBL" id="KAL1839612.1"/>
    </source>
</evidence>
<dbReference type="InterPro" id="IPR013087">
    <property type="entry name" value="Znf_C2H2_type"/>
</dbReference>
<dbReference type="Gene3D" id="3.30.200.20">
    <property type="entry name" value="Phosphorylase Kinase, domain 1"/>
    <property type="match status" value="1"/>
</dbReference>
<feature type="region of interest" description="Disordered" evidence="8">
    <location>
        <begin position="635"/>
        <end position="678"/>
    </location>
</feature>
<feature type="compositionally biased region" description="Acidic residues" evidence="8">
    <location>
        <begin position="1"/>
        <end position="13"/>
    </location>
</feature>
<dbReference type="SUPFAM" id="SSF56112">
    <property type="entry name" value="Protein kinase-like (PK-like)"/>
    <property type="match status" value="1"/>
</dbReference>
<feature type="compositionally biased region" description="Polar residues" evidence="8">
    <location>
        <begin position="379"/>
        <end position="393"/>
    </location>
</feature>
<feature type="region of interest" description="Disordered" evidence="8">
    <location>
        <begin position="1"/>
        <end position="98"/>
    </location>
</feature>
<comment type="similarity">
    <text evidence="1">Belongs to the protein kinase superfamily. AGC Ser/Thr protein kinase family.</text>
</comment>
<dbReference type="Proteomes" id="UP001583172">
    <property type="component" value="Unassembled WGS sequence"/>
</dbReference>